<accession>X1LUI9</accession>
<evidence type="ECO:0000313" key="1">
    <source>
        <dbReference type="EMBL" id="GAI09456.1"/>
    </source>
</evidence>
<gene>
    <name evidence="1" type="ORF">S06H3_23660</name>
</gene>
<proteinExistence type="predicted"/>
<comment type="caution">
    <text evidence="1">The sequence shown here is derived from an EMBL/GenBank/DDBJ whole genome shotgun (WGS) entry which is preliminary data.</text>
</comment>
<protein>
    <submittedName>
        <fullName evidence="1">Uncharacterized protein</fullName>
    </submittedName>
</protein>
<dbReference type="AlphaFoldDB" id="X1LUI9"/>
<name>X1LUI9_9ZZZZ</name>
<feature type="non-terminal residue" evidence="1">
    <location>
        <position position="1"/>
    </location>
</feature>
<sequence>HLVFYSKTDFKSVCEKCGRQIMNDFGLKLSEVDQNEK</sequence>
<dbReference type="EMBL" id="BARV01012916">
    <property type="protein sequence ID" value="GAI09456.1"/>
    <property type="molecule type" value="Genomic_DNA"/>
</dbReference>
<organism evidence="1">
    <name type="scientific">marine sediment metagenome</name>
    <dbReference type="NCBI Taxonomy" id="412755"/>
    <lineage>
        <taxon>unclassified sequences</taxon>
        <taxon>metagenomes</taxon>
        <taxon>ecological metagenomes</taxon>
    </lineage>
</organism>
<reference evidence="1" key="1">
    <citation type="journal article" date="2014" name="Front. Microbiol.">
        <title>High frequency of phylogenetically diverse reductive dehalogenase-homologous genes in deep subseafloor sedimentary metagenomes.</title>
        <authorList>
            <person name="Kawai M."/>
            <person name="Futagami T."/>
            <person name="Toyoda A."/>
            <person name="Takaki Y."/>
            <person name="Nishi S."/>
            <person name="Hori S."/>
            <person name="Arai W."/>
            <person name="Tsubouchi T."/>
            <person name="Morono Y."/>
            <person name="Uchiyama I."/>
            <person name="Ito T."/>
            <person name="Fujiyama A."/>
            <person name="Inagaki F."/>
            <person name="Takami H."/>
        </authorList>
    </citation>
    <scope>NUCLEOTIDE SEQUENCE</scope>
    <source>
        <strain evidence="1">Expedition CK06-06</strain>
    </source>
</reference>